<keyword evidence="2" id="KW-1133">Transmembrane helix</keyword>
<feature type="compositionally biased region" description="Low complexity" evidence="1">
    <location>
        <begin position="1255"/>
        <end position="1271"/>
    </location>
</feature>
<feature type="compositionally biased region" description="Low complexity" evidence="1">
    <location>
        <begin position="1078"/>
        <end position="1088"/>
    </location>
</feature>
<dbReference type="PANTHER" id="PTHR46967">
    <property type="entry name" value="INSULIN-LIKE GROWTH FACTOR BINDING PROTEIN,N-TERMINAL"/>
    <property type="match status" value="1"/>
</dbReference>
<feature type="domain" description="Tyrosine-protein kinase ephrin type A/B receptor-like" evidence="4">
    <location>
        <begin position="129"/>
        <end position="180"/>
    </location>
</feature>
<dbReference type="Gene3D" id="2.10.50.10">
    <property type="entry name" value="Tumor Necrosis Factor Receptor, subunit A, domain 2"/>
    <property type="match status" value="3"/>
</dbReference>
<reference evidence="5" key="1">
    <citation type="submission" date="2021-05" db="EMBL/GenBank/DDBJ databases">
        <title>The genome of the haptophyte Pavlova lutheri (Diacronema luteri, Pavlovales) - a model for lipid biosynthesis in eukaryotic algae.</title>
        <authorList>
            <person name="Hulatt C.J."/>
            <person name="Posewitz M.C."/>
        </authorList>
    </citation>
    <scope>NUCLEOTIDE SEQUENCE</scope>
    <source>
        <strain evidence="5">NIVA-4/92</strain>
    </source>
</reference>
<feature type="transmembrane region" description="Helical" evidence="2">
    <location>
        <begin position="878"/>
        <end position="896"/>
    </location>
</feature>
<evidence type="ECO:0000313" key="6">
    <source>
        <dbReference type="Proteomes" id="UP000751190"/>
    </source>
</evidence>
<dbReference type="OrthoDB" id="5973484at2759"/>
<name>A0A8J5XMW4_DIALT</name>
<comment type="caution">
    <text evidence="5">The sequence shown here is derived from an EMBL/GenBank/DDBJ whole genome shotgun (WGS) entry which is preliminary data.</text>
</comment>
<protein>
    <recommendedName>
        <fullName evidence="4">Tyrosine-protein kinase ephrin type A/B receptor-like domain-containing protein</fullName>
    </recommendedName>
</protein>
<keyword evidence="2" id="KW-0812">Transmembrane</keyword>
<feature type="domain" description="Tyrosine-protein kinase ephrin type A/B receptor-like" evidence="4">
    <location>
        <begin position="287"/>
        <end position="323"/>
    </location>
</feature>
<feature type="compositionally biased region" description="Acidic residues" evidence="1">
    <location>
        <begin position="957"/>
        <end position="970"/>
    </location>
</feature>
<feature type="compositionally biased region" description="Basic and acidic residues" evidence="1">
    <location>
        <begin position="1163"/>
        <end position="1172"/>
    </location>
</feature>
<keyword evidence="2" id="KW-0472">Membrane</keyword>
<dbReference type="Proteomes" id="UP000751190">
    <property type="component" value="Unassembled WGS sequence"/>
</dbReference>
<feature type="transmembrane region" description="Helical" evidence="2">
    <location>
        <begin position="458"/>
        <end position="481"/>
    </location>
</feature>
<evidence type="ECO:0000256" key="3">
    <source>
        <dbReference type="SAM" id="SignalP"/>
    </source>
</evidence>
<evidence type="ECO:0000259" key="4">
    <source>
        <dbReference type="Pfam" id="PF07699"/>
    </source>
</evidence>
<proteinExistence type="predicted"/>
<feature type="transmembrane region" description="Helical" evidence="2">
    <location>
        <begin position="908"/>
        <end position="928"/>
    </location>
</feature>
<feature type="transmembrane region" description="Helical" evidence="2">
    <location>
        <begin position="638"/>
        <end position="663"/>
    </location>
</feature>
<evidence type="ECO:0000313" key="5">
    <source>
        <dbReference type="EMBL" id="KAG8467998.1"/>
    </source>
</evidence>
<accession>A0A8J5XMW4</accession>
<dbReference type="SMART" id="SM01411">
    <property type="entry name" value="Ephrin_rec_like"/>
    <property type="match status" value="5"/>
</dbReference>
<feature type="compositionally biased region" description="Polar residues" evidence="1">
    <location>
        <begin position="1174"/>
        <end position="1183"/>
    </location>
</feature>
<feature type="compositionally biased region" description="Low complexity" evidence="1">
    <location>
        <begin position="1132"/>
        <end position="1141"/>
    </location>
</feature>
<feature type="transmembrane region" description="Helical" evidence="2">
    <location>
        <begin position="687"/>
        <end position="710"/>
    </location>
</feature>
<sequence>MPWPFHTPGASGTFAAALAVLALCGASAGGSPSPPPSPPPLSFPPPLPPPPCADNRAWVNGICVECATGLYADRSGGGLAECSSCAALNPKLTTAGPGAAGVDACICNNPIMVRSVNGSGQILCECPAGTYYCAECEHCMPCPRGTFQPTAGAQTRCQPCSSTDAHLTTASTGATSLAQCACEHSSFALTRAAPSGAPRCECPPGSEYDIALGWCVACARRTYKATTSLTDTCRPCSTSLLGAIGEDAVGLSSLGECVCGSALFEVGQRNNGQDECQCPAGMELNASSLCESCAVGHYKEQRGTGKCKPCPAGTYREGPPATSCVPCPAGYYNDATGQTTCKLWCARHTFSLDGARSCSPCGDVAFSTGGDCTDGVFNGPAAGFWSWPLDEEYESARAARDATRVSSSRFYPCADAWACAGGLGSACMGKRVGPLCSLCPSAHRTRVDGRCERCEADAWSFSVGVLCAIVFALVIVIGCFLRCACWIVAQAADEDEADVAAAHGKAGHDGAATARSAVSAGGPGVVADTEMPLPLKWRRAERVKILLTYLQVLASLTFYSVKWPCVFAAFLRPLRLLLGDLTVLPLSCLLRGDDMLRRFAIKEALALSALLISLRGVRVCAGRLPTPWDSRQSYRYEAALTTARLAVCYVTFPMMSLAVLQLFECVDLGRASYVAAEMSIECGSDRWWLFAMLALGFGALHIVGVPAYFLGVVLHVQRWPALPWESHKDALRSLVSDGMAKGVRRKRDSEIFHSFEEQQATQRPLLDHLGGAVLASVYRLDRPAAAARIQDGGPTSRSDRLRDARCAEPFGLAYAAYTAQLWWWESVECARKLLMLAFIKLCAPGSMTQIVVGLCVAIVYAVLVATAHPYSHGTEQRLAQACNLCVCALLAAALALRADDAGASSLDCRALSAPLLLVAALPLVVALLPHPLERLFAPPLALLARCCGFRAEYDDDDDDEYGDDEDDDNDGSAARRSGSSSARSRSARKGASELTADEIAEAQDALDDFLMDDAAFIWTQSTLPSPRGSGAPVSQSAAAGLRPATAHARRVPSTTDDDAERDTLASSSQPSTARDMARPAPDARAGAAKSDRSWAFSGGGSDDGASPGGTPRDGATPPAAARSGGGDDGDDGAAPAVCKAAGKADRDWRYSEVTSAPSNRTSPPKEDSDWRYSEVTSARTARTSKPKSDRSWRYSQAQTGRTRRTTDESEPGGSALVRPQPGGAQAEKEDTEWQYSQRSDGGSQQLPPRVLGAQRGRAGAAPSGCSAAGDATHTSDDGDTADEADDERRRV</sequence>
<feature type="signal peptide" evidence="3">
    <location>
        <begin position="1"/>
        <end position="28"/>
    </location>
</feature>
<gene>
    <name evidence="5" type="ORF">KFE25_007050</name>
</gene>
<evidence type="ECO:0000256" key="1">
    <source>
        <dbReference type="SAM" id="MobiDB-lite"/>
    </source>
</evidence>
<dbReference type="Pfam" id="PF07699">
    <property type="entry name" value="Ephrin_rec_like"/>
    <property type="match status" value="2"/>
</dbReference>
<dbReference type="InterPro" id="IPR011641">
    <property type="entry name" value="Tyr-kin_ephrin_A/B_rcpt-like"/>
</dbReference>
<dbReference type="PANTHER" id="PTHR46967:SF2">
    <property type="entry name" value="SUSHI, VON WILLEBRAND FACTOR TYPE A, EGF AND PENTRAXIN DOMAIN-CONTAINING PROTEIN 1-LIKE"/>
    <property type="match status" value="1"/>
</dbReference>
<feature type="transmembrane region" description="Helical" evidence="2">
    <location>
        <begin position="841"/>
        <end position="866"/>
    </location>
</feature>
<feature type="chain" id="PRO_5035246866" description="Tyrosine-protein kinase ephrin type A/B receptor-like domain-containing protein" evidence="3">
    <location>
        <begin position="29"/>
        <end position="1291"/>
    </location>
</feature>
<keyword evidence="3" id="KW-0732">Signal</keyword>
<feature type="region of interest" description="Disordered" evidence="1">
    <location>
        <begin position="1023"/>
        <end position="1291"/>
    </location>
</feature>
<feature type="compositionally biased region" description="Low complexity" evidence="1">
    <location>
        <begin position="971"/>
        <end position="984"/>
    </location>
</feature>
<dbReference type="EMBL" id="JAGTXO010000005">
    <property type="protein sequence ID" value="KAG8467998.1"/>
    <property type="molecule type" value="Genomic_DNA"/>
</dbReference>
<feature type="region of interest" description="Disordered" evidence="1">
    <location>
        <begin position="957"/>
        <end position="992"/>
    </location>
</feature>
<organism evidence="5 6">
    <name type="scientific">Diacronema lutheri</name>
    <name type="common">Unicellular marine alga</name>
    <name type="synonym">Monochrysis lutheri</name>
    <dbReference type="NCBI Taxonomy" id="2081491"/>
    <lineage>
        <taxon>Eukaryota</taxon>
        <taxon>Haptista</taxon>
        <taxon>Haptophyta</taxon>
        <taxon>Pavlovophyceae</taxon>
        <taxon>Pavlovales</taxon>
        <taxon>Pavlovaceae</taxon>
        <taxon>Diacronema</taxon>
    </lineage>
</organism>
<dbReference type="OMA" id="WRYSEVT"/>
<evidence type="ECO:0000256" key="2">
    <source>
        <dbReference type="SAM" id="Phobius"/>
    </source>
</evidence>
<keyword evidence="6" id="KW-1185">Reference proteome</keyword>
<feature type="compositionally biased region" description="Polar residues" evidence="1">
    <location>
        <begin position="1152"/>
        <end position="1162"/>
    </location>
</feature>
<feature type="compositionally biased region" description="Polar residues" evidence="1">
    <location>
        <begin position="1233"/>
        <end position="1246"/>
    </location>
</feature>